<name>A0ABD2W5S0_9HYME</name>
<feature type="transmembrane region" description="Helical" evidence="13">
    <location>
        <begin position="39"/>
        <end position="72"/>
    </location>
</feature>
<organism evidence="15 16">
    <name type="scientific">Trichogramma kaykai</name>
    <dbReference type="NCBI Taxonomy" id="54128"/>
    <lineage>
        <taxon>Eukaryota</taxon>
        <taxon>Metazoa</taxon>
        <taxon>Ecdysozoa</taxon>
        <taxon>Arthropoda</taxon>
        <taxon>Hexapoda</taxon>
        <taxon>Insecta</taxon>
        <taxon>Pterygota</taxon>
        <taxon>Neoptera</taxon>
        <taxon>Endopterygota</taxon>
        <taxon>Hymenoptera</taxon>
        <taxon>Apocrita</taxon>
        <taxon>Proctotrupomorpha</taxon>
        <taxon>Chalcidoidea</taxon>
        <taxon>Trichogrammatidae</taxon>
        <taxon>Trichogramma</taxon>
    </lineage>
</organism>
<dbReference type="PRINTS" id="PR00237">
    <property type="entry name" value="GPCRRHODOPSN"/>
</dbReference>
<evidence type="ECO:0000256" key="11">
    <source>
        <dbReference type="ARBA" id="ARBA00023224"/>
    </source>
</evidence>
<keyword evidence="6 12" id="KW-0297">G-protein coupled receptor</keyword>
<dbReference type="Pfam" id="PF00001">
    <property type="entry name" value="7tm_1"/>
    <property type="match status" value="2"/>
</dbReference>
<evidence type="ECO:0000256" key="9">
    <source>
        <dbReference type="ARBA" id="ARBA00023170"/>
    </source>
</evidence>
<evidence type="ECO:0000256" key="1">
    <source>
        <dbReference type="ARBA" id="ARBA00004651"/>
    </source>
</evidence>
<dbReference type="SUPFAM" id="SSF81321">
    <property type="entry name" value="Family A G protein-coupled receptor-like"/>
    <property type="match status" value="1"/>
</dbReference>
<evidence type="ECO:0000256" key="8">
    <source>
        <dbReference type="ARBA" id="ARBA00023157"/>
    </source>
</evidence>
<evidence type="ECO:0000256" key="12">
    <source>
        <dbReference type="RuleBase" id="RU000688"/>
    </source>
</evidence>
<keyword evidence="3" id="KW-1003">Cell membrane</keyword>
<evidence type="ECO:0000313" key="16">
    <source>
        <dbReference type="Proteomes" id="UP001627154"/>
    </source>
</evidence>
<feature type="transmembrane region" description="Helical" evidence="13">
    <location>
        <begin position="255"/>
        <end position="278"/>
    </location>
</feature>
<dbReference type="AlphaFoldDB" id="A0ABD2W5S0"/>
<evidence type="ECO:0000256" key="5">
    <source>
        <dbReference type="ARBA" id="ARBA00022989"/>
    </source>
</evidence>
<dbReference type="Gene3D" id="1.20.1070.10">
    <property type="entry name" value="Rhodopsin 7-helix transmembrane proteins"/>
    <property type="match status" value="1"/>
</dbReference>
<feature type="transmembrane region" description="Helical" evidence="13">
    <location>
        <begin position="164"/>
        <end position="185"/>
    </location>
</feature>
<dbReference type="InterPro" id="IPR000405">
    <property type="entry name" value="Galanin_rcpt"/>
</dbReference>
<comment type="caution">
    <text evidence="15">The sequence shown here is derived from an EMBL/GenBank/DDBJ whole genome shotgun (WGS) entry which is preliminary data.</text>
</comment>
<accession>A0ABD2W5S0</accession>
<evidence type="ECO:0000256" key="7">
    <source>
        <dbReference type="ARBA" id="ARBA00023136"/>
    </source>
</evidence>
<sequence length="404" mass="44677">MNLTTATTTALALSINSSNGCFPEDTVNSQLDDIDEEDFAIIQNVVSIIVPIIFGLIGILGFLGNTTVIVLISANPIMHSTTNILIINLAVADLLFVIFCIPFTATDFVMPYWPFGNVWCKCVQYIIIVTAAASVYTLVLMSIDRYLAVVHPVNSISWRTAKNAAFSIGALWILILTVSIPVLMIHGEHEVYEKLNVTELKRCSSQLSFEEKEEAVARTPPVAAAPLLEAAESKPSFIPTVCSILSEEDWPAFQITFFTVSFVVPLMLITVLYVLMLVRLYKVSRVSAESRRGRKRVTSLVLIVVGVFAVCWCPIQIILVVKSVKAYPLTSETIVIQIISHVLAYANSCVNPFLYAFLSENFRKVFFKAVKCRYCKDDPESHNLNNIASTTKVTTRGCSSVDIL</sequence>
<evidence type="ECO:0000256" key="10">
    <source>
        <dbReference type="ARBA" id="ARBA00023180"/>
    </source>
</evidence>
<keyword evidence="8" id="KW-1015">Disulfide bond</keyword>
<keyword evidence="11 12" id="KW-0807">Transducer</keyword>
<evidence type="ECO:0000313" key="15">
    <source>
        <dbReference type="EMBL" id="KAL3388232.1"/>
    </source>
</evidence>
<dbReference type="PANTHER" id="PTHR45695:SF23">
    <property type="entry name" value="GALANIN-LIKE G-PROTEIN COUPLED RECEPTOR NPR-9"/>
    <property type="match status" value="1"/>
</dbReference>
<evidence type="ECO:0000259" key="14">
    <source>
        <dbReference type="PROSITE" id="PS50262"/>
    </source>
</evidence>
<dbReference type="PROSITE" id="PS00237">
    <property type="entry name" value="G_PROTEIN_RECEP_F1_1"/>
    <property type="match status" value="1"/>
</dbReference>
<keyword evidence="16" id="KW-1185">Reference proteome</keyword>
<evidence type="ECO:0000256" key="4">
    <source>
        <dbReference type="ARBA" id="ARBA00022692"/>
    </source>
</evidence>
<protein>
    <recommendedName>
        <fullName evidence="14">G-protein coupled receptors family 1 profile domain-containing protein</fullName>
    </recommendedName>
</protein>
<dbReference type="GO" id="GO:0005886">
    <property type="term" value="C:plasma membrane"/>
    <property type="evidence" value="ECO:0007669"/>
    <property type="project" value="UniProtKB-SubCell"/>
</dbReference>
<comment type="similarity">
    <text evidence="2 12">Belongs to the G-protein coupled receptor 1 family.</text>
</comment>
<gene>
    <name evidence="15" type="ORF">TKK_016472</name>
</gene>
<dbReference type="InterPro" id="IPR017452">
    <property type="entry name" value="GPCR_Rhodpsn_7TM"/>
</dbReference>
<keyword evidence="7 13" id="KW-0472">Membrane</keyword>
<comment type="subcellular location">
    <subcellularLocation>
        <location evidence="1">Cell membrane</location>
        <topology evidence="1">Multi-pass membrane protein</topology>
    </subcellularLocation>
</comment>
<reference evidence="15 16" key="1">
    <citation type="journal article" date="2024" name="bioRxiv">
        <title>A reference genome for Trichogramma kaykai: A tiny desert-dwelling parasitoid wasp with competing sex-ratio distorters.</title>
        <authorList>
            <person name="Culotta J."/>
            <person name="Lindsey A.R."/>
        </authorList>
    </citation>
    <scope>NUCLEOTIDE SEQUENCE [LARGE SCALE GENOMIC DNA]</scope>
    <source>
        <strain evidence="15 16">KSX58</strain>
    </source>
</reference>
<dbReference type="Proteomes" id="UP001627154">
    <property type="component" value="Unassembled WGS sequence"/>
</dbReference>
<feature type="transmembrane region" description="Helical" evidence="13">
    <location>
        <begin position="299"/>
        <end position="321"/>
    </location>
</feature>
<dbReference type="PROSITE" id="PS50262">
    <property type="entry name" value="G_PROTEIN_RECEP_F1_2"/>
    <property type="match status" value="1"/>
</dbReference>
<keyword evidence="9 12" id="KW-0675">Receptor</keyword>
<evidence type="ECO:0000256" key="3">
    <source>
        <dbReference type="ARBA" id="ARBA00022475"/>
    </source>
</evidence>
<dbReference type="PRINTS" id="PR00663">
    <property type="entry name" value="GALANINR"/>
</dbReference>
<feature type="transmembrane region" description="Helical" evidence="13">
    <location>
        <begin position="333"/>
        <end position="358"/>
    </location>
</feature>
<dbReference type="PANTHER" id="PTHR45695">
    <property type="entry name" value="LEUCOKININ RECEPTOR-RELATED"/>
    <property type="match status" value="1"/>
</dbReference>
<dbReference type="EMBL" id="JBJJXI010000134">
    <property type="protein sequence ID" value="KAL3388232.1"/>
    <property type="molecule type" value="Genomic_DNA"/>
</dbReference>
<keyword evidence="10" id="KW-0325">Glycoprotein</keyword>
<feature type="transmembrane region" description="Helical" evidence="13">
    <location>
        <begin position="125"/>
        <end position="143"/>
    </location>
</feature>
<evidence type="ECO:0000256" key="6">
    <source>
        <dbReference type="ARBA" id="ARBA00023040"/>
    </source>
</evidence>
<proteinExistence type="inferred from homology"/>
<feature type="transmembrane region" description="Helical" evidence="13">
    <location>
        <begin position="84"/>
        <end position="105"/>
    </location>
</feature>
<evidence type="ECO:0000256" key="13">
    <source>
        <dbReference type="SAM" id="Phobius"/>
    </source>
</evidence>
<dbReference type="GO" id="GO:0004930">
    <property type="term" value="F:G protein-coupled receptor activity"/>
    <property type="evidence" value="ECO:0007669"/>
    <property type="project" value="UniProtKB-KW"/>
</dbReference>
<dbReference type="InterPro" id="IPR000276">
    <property type="entry name" value="GPCR_Rhodpsn"/>
</dbReference>
<keyword evidence="4 12" id="KW-0812">Transmembrane</keyword>
<keyword evidence="5 13" id="KW-1133">Transmembrane helix</keyword>
<dbReference type="CDD" id="cd15096">
    <property type="entry name" value="7tmA_AstA_R_insect"/>
    <property type="match status" value="1"/>
</dbReference>
<dbReference type="SMART" id="SM01381">
    <property type="entry name" value="7TM_GPCR_Srsx"/>
    <property type="match status" value="1"/>
</dbReference>
<feature type="domain" description="G-protein coupled receptors family 1 profile" evidence="14">
    <location>
        <begin position="64"/>
        <end position="355"/>
    </location>
</feature>
<evidence type="ECO:0000256" key="2">
    <source>
        <dbReference type="ARBA" id="ARBA00010663"/>
    </source>
</evidence>